<evidence type="ECO:0000313" key="1">
    <source>
        <dbReference type="EMBL" id="SVD82409.1"/>
    </source>
</evidence>
<sequence length="66" mass="7377">MGMDISGKNPVSETGDYFRNNCWWWRPLWNYCHHVAPDLITDDVFESGSYNDGAGLNAKGAAKLAI</sequence>
<reference evidence="1" key="1">
    <citation type="submission" date="2018-05" db="EMBL/GenBank/DDBJ databases">
        <authorList>
            <person name="Lanie J.A."/>
            <person name="Ng W.-L."/>
            <person name="Kazmierczak K.M."/>
            <person name="Andrzejewski T.M."/>
            <person name="Davidsen T.M."/>
            <person name="Wayne K.J."/>
            <person name="Tettelin H."/>
            <person name="Glass J.I."/>
            <person name="Rusch D."/>
            <person name="Podicherti R."/>
            <person name="Tsui H.-C.T."/>
            <person name="Winkler M.E."/>
        </authorList>
    </citation>
    <scope>NUCLEOTIDE SEQUENCE</scope>
</reference>
<organism evidence="1">
    <name type="scientific">marine metagenome</name>
    <dbReference type="NCBI Taxonomy" id="408172"/>
    <lineage>
        <taxon>unclassified sequences</taxon>
        <taxon>metagenomes</taxon>
        <taxon>ecological metagenomes</taxon>
    </lineage>
</organism>
<dbReference type="EMBL" id="UINC01175668">
    <property type="protein sequence ID" value="SVD82409.1"/>
    <property type="molecule type" value="Genomic_DNA"/>
</dbReference>
<feature type="non-terminal residue" evidence="1">
    <location>
        <position position="66"/>
    </location>
</feature>
<protein>
    <submittedName>
        <fullName evidence="1">Uncharacterized protein</fullName>
    </submittedName>
</protein>
<dbReference type="AlphaFoldDB" id="A0A382YHF7"/>
<proteinExistence type="predicted"/>
<accession>A0A382YHF7</accession>
<gene>
    <name evidence="1" type="ORF">METZ01_LOCUS435263</name>
</gene>
<name>A0A382YHF7_9ZZZZ</name>